<organism evidence="1 2">
    <name type="scientific">Pleurotus eryngii</name>
    <name type="common">Boletus of the steppes</name>
    <dbReference type="NCBI Taxonomy" id="5323"/>
    <lineage>
        <taxon>Eukaryota</taxon>
        <taxon>Fungi</taxon>
        <taxon>Dikarya</taxon>
        <taxon>Basidiomycota</taxon>
        <taxon>Agaricomycotina</taxon>
        <taxon>Agaricomycetes</taxon>
        <taxon>Agaricomycetidae</taxon>
        <taxon>Agaricales</taxon>
        <taxon>Pleurotineae</taxon>
        <taxon>Pleurotaceae</taxon>
        <taxon>Pleurotus</taxon>
    </lineage>
</organism>
<evidence type="ECO:0000313" key="1">
    <source>
        <dbReference type="EMBL" id="KAF9488452.1"/>
    </source>
</evidence>
<reference evidence="1" key="1">
    <citation type="submission" date="2020-11" db="EMBL/GenBank/DDBJ databases">
        <authorList>
            <consortium name="DOE Joint Genome Institute"/>
            <person name="Ahrendt S."/>
            <person name="Riley R."/>
            <person name="Andreopoulos W."/>
            <person name="Labutti K."/>
            <person name="Pangilinan J."/>
            <person name="Ruiz-Duenas F.J."/>
            <person name="Barrasa J.M."/>
            <person name="Sanchez-Garcia M."/>
            <person name="Camarero S."/>
            <person name="Miyauchi S."/>
            <person name="Serrano A."/>
            <person name="Linde D."/>
            <person name="Babiker R."/>
            <person name="Drula E."/>
            <person name="Ayuso-Fernandez I."/>
            <person name="Pacheco R."/>
            <person name="Padilla G."/>
            <person name="Ferreira P."/>
            <person name="Barriuso J."/>
            <person name="Kellner H."/>
            <person name="Castanera R."/>
            <person name="Alfaro M."/>
            <person name="Ramirez L."/>
            <person name="Pisabarro A.G."/>
            <person name="Kuo A."/>
            <person name="Tritt A."/>
            <person name="Lipzen A."/>
            <person name="He G."/>
            <person name="Yan M."/>
            <person name="Ng V."/>
            <person name="Cullen D."/>
            <person name="Martin F."/>
            <person name="Rosso M.-N."/>
            <person name="Henrissat B."/>
            <person name="Hibbett D."/>
            <person name="Martinez A.T."/>
            <person name="Grigoriev I.V."/>
        </authorList>
    </citation>
    <scope>NUCLEOTIDE SEQUENCE</scope>
    <source>
        <strain evidence="1">ATCC 90797</strain>
    </source>
</reference>
<protein>
    <submittedName>
        <fullName evidence="1">Uncharacterized protein</fullName>
    </submittedName>
</protein>
<dbReference type="EMBL" id="MU154713">
    <property type="protein sequence ID" value="KAF9488452.1"/>
    <property type="molecule type" value="Genomic_DNA"/>
</dbReference>
<sequence length="174" mass="18901">MVGSNECRECLNCHGHGHTLGPTPEPQISKSTSAKHIHEFRPTSSGFRLLFCPSTLAPEGAAHENQNAPTSGHWLAIQLDPHAQATRKAKVLRFQLAIWQLCAKVAGSRGRKKEGIERCTLTGTGQFVIPVLFAPHVKVKVLSGNLRSRAVRASASQAYCWSYSGTTLPTCTSR</sequence>
<accession>A0A9P6D2D2</accession>
<evidence type="ECO:0000313" key="2">
    <source>
        <dbReference type="Proteomes" id="UP000807025"/>
    </source>
</evidence>
<dbReference type="AlphaFoldDB" id="A0A9P6D2D2"/>
<keyword evidence="2" id="KW-1185">Reference proteome</keyword>
<proteinExistence type="predicted"/>
<gene>
    <name evidence="1" type="ORF">BDN71DRAFT_1457251</name>
</gene>
<comment type="caution">
    <text evidence="1">The sequence shown here is derived from an EMBL/GenBank/DDBJ whole genome shotgun (WGS) entry which is preliminary data.</text>
</comment>
<name>A0A9P6D2D2_PLEER</name>
<dbReference type="Proteomes" id="UP000807025">
    <property type="component" value="Unassembled WGS sequence"/>
</dbReference>